<comment type="caution">
    <text evidence="1">The sequence shown here is derived from an EMBL/GenBank/DDBJ whole genome shotgun (WGS) entry which is preliminary data.</text>
</comment>
<evidence type="ECO:0000313" key="2">
    <source>
        <dbReference type="Proteomes" id="UP000298493"/>
    </source>
</evidence>
<reference evidence="1 2" key="1">
    <citation type="submission" date="2019-04" db="EMBL/GenBank/DDBJ databases">
        <title>High contiguity whole genome sequence and gene annotation resource for two Venturia nashicola isolates.</title>
        <authorList>
            <person name="Prokchorchik M."/>
            <person name="Won K."/>
            <person name="Lee Y."/>
            <person name="Choi E.D."/>
            <person name="Segonzac C."/>
            <person name="Sohn K.H."/>
        </authorList>
    </citation>
    <scope>NUCLEOTIDE SEQUENCE [LARGE SCALE GENOMIC DNA]</scope>
    <source>
        <strain evidence="1 2">PRI2</strain>
    </source>
</reference>
<organism evidence="1 2">
    <name type="scientific">Venturia nashicola</name>
    <dbReference type="NCBI Taxonomy" id="86259"/>
    <lineage>
        <taxon>Eukaryota</taxon>
        <taxon>Fungi</taxon>
        <taxon>Dikarya</taxon>
        <taxon>Ascomycota</taxon>
        <taxon>Pezizomycotina</taxon>
        <taxon>Dothideomycetes</taxon>
        <taxon>Pleosporomycetidae</taxon>
        <taxon>Venturiales</taxon>
        <taxon>Venturiaceae</taxon>
        <taxon>Venturia</taxon>
    </lineage>
</organism>
<name>A0A4Z1P639_9PEZI</name>
<sequence>MGLCYSRPRRDVYGRRVYSSSSYHRPRKVEVVHVHHGGGGYVTPPLIAPVAPVAPITTGYSSYGPTRISTRRSRRYY</sequence>
<dbReference type="EMBL" id="SNSC02000008">
    <property type="protein sequence ID" value="TID22089.1"/>
    <property type="molecule type" value="Genomic_DNA"/>
</dbReference>
<dbReference type="AlphaFoldDB" id="A0A4Z1P639"/>
<evidence type="ECO:0000313" key="1">
    <source>
        <dbReference type="EMBL" id="TID22089.1"/>
    </source>
</evidence>
<protein>
    <submittedName>
        <fullName evidence="1">Uncharacterized protein</fullName>
    </submittedName>
</protein>
<keyword evidence="2" id="KW-1185">Reference proteome</keyword>
<gene>
    <name evidence="1" type="ORF">E6O75_ATG10883</name>
</gene>
<accession>A0A4Z1P639</accession>
<proteinExistence type="predicted"/>
<dbReference type="Proteomes" id="UP000298493">
    <property type="component" value="Unassembled WGS sequence"/>
</dbReference>